<evidence type="ECO:0000313" key="3">
    <source>
        <dbReference type="Proteomes" id="UP000478505"/>
    </source>
</evidence>
<protein>
    <submittedName>
        <fullName evidence="2">Uncharacterized protein</fullName>
    </submittedName>
</protein>
<dbReference type="Proteomes" id="UP000478505">
    <property type="component" value="Unassembled WGS sequence"/>
</dbReference>
<proteinExistence type="predicted"/>
<name>A0A6B3QZ40_9FLAO</name>
<comment type="caution">
    <text evidence="2">The sequence shown here is derived from an EMBL/GenBank/DDBJ whole genome shotgun (WGS) entry which is preliminary data.</text>
</comment>
<dbReference type="RefSeq" id="WP_164003739.1">
    <property type="nucleotide sequence ID" value="NZ_JAAIKD010000001.1"/>
</dbReference>
<feature type="chain" id="PRO_5025457071" evidence="1">
    <location>
        <begin position="23"/>
        <end position="180"/>
    </location>
</feature>
<evidence type="ECO:0000313" key="2">
    <source>
        <dbReference type="EMBL" id="NEV93018.1"/>
    </source>
</evidence>
<keyword evidence="3" id="KW-1185">Reference proteome</keyword>
<organism evidence="2 3">
    <name type="scientific">Psychroflexus aurantiacus</name>
    <dbReference type="NCBI Taxonomy" id="2709310"/>
    <lineage>
        <taxon>Bacteria</taxon>
        <taxon>Pseudomonadati</taxon>
        <taxon>Bacteroidota</taxon>
        <taxon>Flavobacteriia</taxon>
        <taxon>Flavobacteriales</taxon>
        <taxon>Flavobacteriaceae</taxon>
        <taxon>Psychroflexus</taxon>
    </lineage>
</organism>
<sequence>MKNVFYLLFVACLLFYSCEGLFETEEELTELPDVETKIFVKQYFYTSGNFGSIEYIPQSFSWDEEGIALTDIEPGDFVQTIRLKNFNTTGTTYIEFDENSSIVGEFVTKENGSNRLYRTNIEVTFWENYLQGGYIDITAYDSTRQTISGEIQFTAWRWDNQLNREVSFGLNIQFQDLQKS</sequence>
<dbReference type="EMBL" id="JAAIKD010000001">
    <property type="protein sequence ID" value="NEV93018.1"/>
    <property type="molecule type" value="Genomic_DNA"/>
</dbReference>
<gene>
    <name evidence="2" type="ORF">G3567_02510</name>
</gene>
<dbReference type="PROSITE" id="PS51257">
    <property type="entry name" value="PROKAR_LIPOPROTEIN"/>
    <property type="match status" value="1"/>
</dbReference>
<reference evidence="2 3" key="1">
    <citation type="submission" date="2020-02" db="EMBL/GenBank/DDBJ databases">
        <title>Flavobacteriaceae Psychroflexus bacterium YR1-1, complete genome.</title>
        <authorList>
            <person name="Li Y."/>
            <person name="Wu S."/>
        </authorList>
    </citation>
    <scope>NUCLEOTIDE SEQUENCE [LARGE SCALE GENOMIC DNA]</scope>
    <source>
        <strain evidence="2 3">YR1-1</strain>
    </source>
</reference>
<dbReference type="AlphaFoldDB" id="A0A6B3QZ40"/>
<keyword evidence="1" id="KW-0732">Signal</keyword>
<evidence type="ECO:0000256" key="1">
    <source>
        <dbReference type="SAM" id="SignalP"/>
    </source>
</evidence>
<accession>A0A6B3QZ40</accession>
<feature type="signal peptide" evidence="1">
    <location>
        <begin position="1"/>
        <end position="22"/>
    </location>
</feature>